<dbReference type="SUPFAM" id="SSF47473">
    <property type="entry name" value="EF-hand"/>
    <property type="match status" value="1"/>
</dbReference>
<dbReference type="OMA" id="RCRYTIG"/>
<evidence type="ECO:0000256" key="1">
    <source>
        <dbReference type="ARBA" id="ARBA00022723"/>
    </source>
</evidence>
<protein>
    <submittedName>
        <fullName evidence="4">Protein S100-A2</fullName>
    </submittedName>
</protein>
<dbReference type="Gene3D" id="1.10.238.10">
    <property type="entry name" value="EF-hand"/>
    <property type="match status" value="1"/>
</dbReference>
<evidence type="ECO:0000313" key="3">
    <source>
        <dbReference type="Proteomes" id="UP000186698"/>
    </source>
</evidence>
<dbReference type="PANTHER" id="PTHR11639">
    <property type="entry name" value="S100 CALCIUM-BINDING PROTEIN"/>
    <property type="match status" value="1"/>
</dbReference>
<name>A0A1L8FD70_XENLA</name>
<dbReference type="GO" id="GO:0048306">
    <property type="term" value="F:calcium-dependent protein binding"/>
    <property type="evidence" value="ECO:0007669"/>
    <property type="project" value="TreeGrafter"/>
</dbReference>
<dbReference type="InterPro" id="IPR011992">
    <property type="entry name" value="EF-hand-dom_pair"/>
</dbReference>
<evidence type="ECO:0000313" key="4">
    <source>
        <dbReference type="RefSeq" id="XP_018087243.1"/>
    </source>
</evidence>
<reference evidence="4" key="1">
    <citation type="submission" date="2025-08" db="UniProtKB">
        <authorList>
            <consortium name="RefSeq"/>
        </authorList>
    </citation>
    <scope>IDENTIFICATION</scope>
    <source>
        <strain evidence="4">J_2021</strain>
        <tissue evidence="4">Erythrocytes</tissue>
    </source>
</reference>
<dbReference type="GO" id="GO:0005509">
    <property type="term" value="F:calcium ion binding"/>
    <property type="evidence" value="ECO:0007669"/>
    <property type="project" value="InterPro"/>
</dbReference>
<dbReference type="PaxDb" id="8355-A0A1L8FD70"/>
<sequence length="92" mass="10276">MAGNLEQLIIHLIATFKKYAGKDGDCSSLNQNELTDLAVKEFPSLCNNAKKDEILKGVMGKMDMDGDKKVTYEEFAMFFCFISIALEESLSK</sequence>
<dbReference type="InterPro" id="IPR002048">
    <property type="entry name" value="EF_hand_dom"/>
</dbReference>
<dbReference type="InterPro" id="IPR013787">
    <property type="entry name" value="S100_Ca-bd_sub"/>
</dbReference>
<dbReference type="AlphaFoldDB" id="A0A1L8FD70"/>
<accession>A0A1L8FD70</accession>
<dbReference type="PROSITE" id="PS50222">
    <property type="entry name" value="EF_HAND_2"/>
    <property type="match status" value="1"/>
</dbReference>
<gene>
    <name evidence="4" type="primary">LOC108699649</name>
</gene>
<dbReference type="OrthoDB" id="8881129at2759"/>
<dbReference type="Proteomes" id="UP000186698">
    <property type="component" value="Chromosome 8L"/>
</dbReference>
<dbReference type="InterPro" id="IPR018247">
    <property type="entry name" value="EF_Hand_1_Ca_BS"/>
</dbReference>
<proteinExistence type="predicted"/>
<keyword evidence="2" id="KW-0106">Calcium</keyword>
<dbReference type="Pfam" id="PF01023">
    <property type="entry name" value="S_100"/>
    <property type="match status" value="1"/>
</dbReference>
<dbReference type="Bgee" id="108699649">
    <property type="expression patterns" value="Expressed in camera-type eye and 19 other cell types or tissues"/>
</dbReference>
<dbReference type="KEGG" id="xla:108699649"/>
<dbReference type="RefSeq" id="XP_018087243.1">
    <property type="nucleotide sequence ID" value="XM_018231754.2"/>
</dbReference>
<dbReference type="PROSITE" id="PS00018">
    <property type="entry name" value="EF_HAND_1"/>
    <property type="match status" value="1"/>
</dbReference>
<keyword evidence="1" id="KW-0479">Metal-binding</keyword>
<keyword evidence="3" id="KW-1185">Reference proteome</keyword>
<dbReference type="STRING" id="8355.A0A1L8FD70"/>
<dbReference type="SMART" id="SM01394">
    <property type="entry name" value="S_100"/>
    <property type="match status" value="1"/>
</dbReference>
<organism evidence="3 4">
    <name type="scientific">Xenopus laevis</name>
    <name type="common">African clawed frog</name>
    <dbReference type="NCBI Taxonomy" id="8355"/>
    <lineage>
        <taxon>Eukaryota</taxon>
        <taxon>Metazoa</taxon>
        <taxon>Chordata</taxon>
        <taxon>Craniata</taxon>
        <taxon>Vertebrata</taxon>
        <taxon>Euteleostomi</taxon>
        <taxon>Amphibia</taxon>
        <taxon>Batrachia</taxon>
        <taxon>Anura</taxon>
        <taxon>Pipoidea</taxon>
        <taxon>Pipidae</taxon>
        <taxon>Xenopodinae</taxon>
        <taxon>Xenopus</taxon>
        <taxon>Xenopus</taxon>
    </lineage>
</organism>
<evidence type="ECO:0000256" key="2">
    <source>
        <dbReference type="ARBA" id="ARBA00022837"/>
    </source>
</evidence>
<dbReference type="PANTHER" id="PTHR11639:SF59">
    <property type="entry name" value="PROTEIN S100-A2"/>
    <property type="match status" value="1"/>
</dbReference>
<dbReference type="GeneID" id="108699649"/>